<sequence>MGSAKIEPVATCHMVALPYPGRGHINPMMNLCKLLASRSNHLLITFVVTEEWLGFIGSESKPANIRFATIPNVLPSELVRGADMIGFVQATLTKMEEPFEQLLDQLDPPVSIIMADTFLFWTINVGNQRNIPVASLWPMPASVFSIFYHFDLFVQNGHFPVDLSGRCRFIYTDTYLLQ</sequence>
<dbReference type="GO" id="GO:0080044">
    <property type="term" value="F:quercetin 7-O-glucosyltransferase activity"/>
    <property type="evidence" value="ECO:0007669"/>
    <property type="project" value="TreeGrafter"/>
</dbReference>
<proteinExistence type="inferred from homology"/>
<protein>
    <submittedName>
        <fullName evidence="2">Putative UDP-glycosyltransferase 87A1-like</fullName>
        <ecNumber evidence="2">2.4.1.195</ecNumber>
    </submittedName>
</protein>
<dbReference type="GO" id="GO:0080043">
    <property type="term" value="F:quercetin 3-O-glucosyltransferase activity"/>
    <property type="evidence" value="ECO:0007669"/>
    <property type="project" value="TreeGrafter"/>
</dbReference>
<keyword evidence="2" id="KW-0808">Transferase</keyword>
<dbReference type="Gene3D" id="3.40.50.2000">
    <property type="entry name" value="Glycogen Phosphorylase B"/>
    <property type="match status" value="1"/>
</dbReference>
<dbReference type="PANTHER" id="PTHR11926:SF1395">
    <property type="entry name" value="GLYCOSYLTRANSFERASE"/>
    <property type="match status" value="1"/>
</dbReference>
<evidence type="ECO:0000256" key="1">
    <source>
        <dbReference type="ARBA" id="ARBA00009995"/>
    </source>
</evidence>
<evidence type="ECO:0000313" key="2">
    <source>
        <dbReference type="EMBL" id="MPA34707.1"/>
    </source>
</evidence>
<accession>A0A5B6YSN5</accession>
<dbReference type="EC" id="2.4.1.195" evidence="2"/>
<dbReference type="GO" id="GO:0047251">
    <property type="term" value="F:thiohydroximate beta-D-glucosyltransferase activity"/>
    <property type="evidence" value="ECO:0007669"/>
    <property type="project" value="UniProtKB-EC"/>
</dbReference>
<dbReference type="EMBL" id="GHES01004148">
    <property type="protein sequence ID" value="MPA34707.1"/>
    <property type="molecule type" value="Transcribed_RNA"/>
</dbReference>
<organism evidence="2">
    <name type="scientific">Davidia involucrata</name>
    <name type="common">Dove tree</name>
    <dbReference type="NCBI Taxonomy" id="16924"/>
    <lineage>
        <taxon>Eukaryota</taxon>
        <taxon>Viridiplantae</taxon>
        <taxon>Streptophyta</taxon>
        <taxon>Embryophyta</taxon>
        <taxon>Tracheophyta</taxon>
        <taxon>Spermatophyta</taxon>
        <taxon>Magnoliopsida</taxon>
        <taxon>eudicotyledons</taxon>
        <taxon>Gunneridae</taxon>
        <taxon>Pentapetalae</taxon>
        <taxon>asterids</taxon>
        <taxon>Cornales</taxon>
        <taxon>Nyssaceae</taxon>
        <taxon>Davidia</taxon>
    </lineage>
</organism>
<dbReference type="AlphaFoldDB" id="A0A5B6YSN5"/>
<gene>
    <name evidence="2" type="ORF">Din_004148</name>
</gene>
<dbReference type="PANTHER" id="PTHR11926">
    <property type="entry name" value="GLUCOSYL/GLUCURONOSYL TRANSFERASES"/>
    <property type="match status" value="1"/>
</dbReference>
<name>A0A5B6YSN5_DAVIN</name>
<comment type="similarity">
    <text evidence="1">Belongs to the UDP-glycosyltransferase family.</text>
</comment>
<dbReference type="SUPFAM" id="SSF53756">
    <property type="entry name" value="UDP-Glycosyltransferase/glycogen phosphorylase"/>
    <property type="match status" value="1"/>
</dbReference>
<keyword evidence="2" id="KW-0328">Glycosyltransferase</keyword>
<reference evidence="2" key="1">
    <citation type="submission" date="2019-08" db="EMBL/GenBank/DDBJ databases">
        <title>Reference gene set and small RNA set construction with multiple tissues from Davidia involucrata Baill.</title>
        <authorList>
            <person name="Yang H."/>
            <person name="Zhou C."/>
            <person name="Li G."/>
            <person name="Wang J."/>
            <person name="Gao P."/>
            <person name="Wang M."/>
            <person name="Wang R."/>
            <person name="Zhao Y."/>
        </authorList>
    </citation>
    <scope>NUCLEOTIDE SEQUENCE</scope>
    <source>
        <tissue evidence="2">Mixed with DoveR01_LX</tissue>
    </source>
</reference>